<evidence type="ECO:0000256" key="7">
    <source>
        <dbReference type="ARBA" id="ARBA00022949"/>
    </source>
</evidence>
<keyword evidence="8 11" id="KW-1133">Transmembrane helix</keyword>
<comment type="subcellular location">
    <subcellularLocation>
        <location evidence="1">Cell junction</location>
        <location evidence="1">Tight junction</location>
    </subcellularLocation>
    <subcellularLocation>
        <location evidence="2">Cell membrane</location>
        <topology evidence="2">Multi-pass membrane protein</topology>
    </subcellularLocation>
</comment>
<feature type="transmembrane region" description="Helical" evidence="11">
    <location>
        <begin position="62"/>
        <end position="81"/>
    </location>
</feature>
<dbReference type="AlphaFoldDB" id="A0A4U1F9X5"/>
<evidence type="ECO:0000256" key="3">
    <source>
        <dbReference type="ARBA" id="ARBA00008295"/>
    </source>
</evidence>
<evidence type="ECO:0000256" key="10">
    <source>
        <dbReference type="SAM" id="MobiDB-lite"/>
    </source>
</evidence>
<dbReference type="PRINTS" id="PR01385">
    <property type="entry name" value="CLAUDIN14"/>
</dbReference>
<evidence type="ECO:0000256" key="6">
    <source>
        <dbReference type="ARBA" id="ARBA00022692"/>
    </source>
</evidence>
<dbReference type="FunFam" id="1.20.140.150:FF:000001">
    <property type="entry name" value="Claudin"/>
    <property type="match status" value="1"/>
</dbReference>
<keyword evidence="7" id="KW-0965">Cell junction</keyword>
<organism evidence="12 13">
    <name type="scientific">Monodon monoceros</name>
    <name type="common">Narwhal</name>
    <name type="synonym">Ceratodon monodon</name>
    <dbReference type="NCBI Taxonomy" id="40151"/>
    <lineage>
        <taxon>Eukaryota</taxon>
        <taxon>Metazoa</taxon>
        <taxon>Chordata</taxon>
        <taxon>Craniata</taxon>
        <taxon>Vertebrata</taxon>
        <taxon>Euteleostomi</taxon>
        <taxon>Mammalia</taxon>
        <taxon>Eutheria</taxon>
        <taxon>Laurasiatheria</taxon>
        <taxon>Artiodactyla</taxon>
        <taxon>Whippomorpha</taxon>
        <taxon>Cetacea</taxon>
        <taxon>Odontoceti</taxon>
        <taxon>Monodontidae</taxon>
        <taxon>Monodon</taxon>
    </lineage>
</organism>
<keyword evidence="5" id="KW-1003">Cell membrane</keyword>
<evidence type="ECO:0000256" key="11">
    <source>
        <dbReference type="SAM" id="Phobius"/>
    </source>
</evidence>
<dbReference type="GO" id="GO:0005886">
    <property type="term" value="C:plasma membrane"/>
    <property type="evidence" value="ECO:0007669"/>
    <property type="project" value="UniProtKB-SubCell"/>
</dbReference>
<evidence type="ECO:0000256" key="9">
    <source>
        <dbReference type="ARBA" id="ARBA00023136"/>
    </source>
</evidence>
<keyword evidence="9 11" id="KW-0472">Membrane</keyword>
<dbReference type="InterPro" id="IPR004031">
    <property type="entry name" value="PMP22/EMP/MP20/Claudin"/>
</dbReference>
<dbReference type="GO" id="GO:0005198">
    <property type="term" value="F:structural molecule activity"/>
    <property type="evidence" value="ECO:0007669"/>
    <property type="project" value="InterPro"/>
</dbReference>
<evidence type="ECO:0000256" key="2">
    <source>
        <dbReference type="ARBA" id="ARBA00004651"/>
    </source>
</evidence>
<evidence type="ECO:0000256" key="8">
    <source>
        <dbReference type="ARBA" id="ARBA00022989"/>
    </source>
</evidence>
<feature type="compositionally biased region" description="Polar residues" evidence="10">
    <location>
        <begin position="368"/>
        <end position="378"/>
    </location>
</feature>
<comment type="caution">
    <text evidence="12">The sequence shown here is derived from an EMBL/GenBank/DDBJ whole genome shotgun (WGS) entry which is preliminary data.</text>
</comment>
<accession>A0A4U1F9X5</accession>
<dbReference type="EMBL" id="RWIC01000270">
    <property type="protein sequence ID" value="TKC46391.1"/>
    <property type="molecule type" value="Genomic_DNA"/>
</dbReference>
<keyword evidence="6 11" id="KW-0812">Transmembrane</keyword>
<keyword evidence="4" id="KW-0796">Tight junction</keyword>
<gene>
    <name evidence="12" type="ORF">EI555_005941</name>
</gene>
<protein>
    <submittedName>
        <fullName evidence="12">Uncharacterized protein</fullName>
    </submittedName>
</protein>
<dbReference type="InterPro" id="IPR006187">
    <property type="entry name" value="Claudin"/>
</dbReference>
<evidence type="ECO:0000256" key="5">
    <source>
        <dbReference type="ARBA" id="ARBA00022475"/>
    </source>
</evidence>
<dbReference type="PROSITE" id="PS01346">
    <property type="entry name" value="CLAUDIN"/>
    <property type="match status" value="1"/>
</dbReference>
<dbReference type="Proteomes" id="UP000308365">
    <property type="component" value="Unassembled WGS sequence"/>
</dbReference>
<feature type="region of interest" description="Disordered" evidence="10">
    <location>
        <begin position="247"/>
        <end position="280"/>
    </location>
</feature>
<evidence type="ECO:0000313" key="13">
    <source>
        <dbReference type="Proteomes" id="UP000308365"/>
    </source>
</evidence>
<feature type="non-terminal residue" evidence="12">
    <location>
        <position position="390"/>
    </location>
</feature>
<dbReference type="PANTHER" id="PTHR12002">
    <property type="entry name" value="CLAUDIN"/>
    <property type="match status" value="1"/>
</dbReference>
<feature type="transmembrane region" description="Helical" evidence="11">
    <location>
        <begin position="136"/>
        <end position="159"/>
    </location>
</feature>
<dbReference type="GO" id="GO:0005923">
    <property type="term" value="C:bicellular tight junction"/>
    <property type="evidence" value="ECO:0007669"/>
    <property type="project" value="UniProtKB-SubCell"/>
</dbReference>
<dbReference type="PRINTS" id="PR01077">
    <property type="entry name" value="CLAUDIN"/>
</dbReference>
<dbReference type="Pfam" id="PF00822">
    <property type="entry name" value="PMP22_Claudin"/>
    <property type="match status" value="1"/>
</dbReference>
<sequence>MLIVVPTAYGNRRFGGRNKCIEIIVNPFPLPPPRLPASLGLLRAPERAATASKVMASAAVQLMGFLLSFLGMVGTLITTILPHWRRTAHVGTNILTAVSYLKGLWMECVWHSTGIYQCQIYRSLLALPRDLQAARALMVISCLLSGVACACAVVGMKCTRCAKGTPAKTTFAVLGGVFFILAGLLCMVAVSWTTNDVVQNFYNPLLPSGMKFEIGQALYLGFISSSLSLIGGTLLLLACQEEAPSRPYQAQPRAGTATAPSYRPPDAYKDNRAPSATSASHNGYRLNDYVPFFLSAKMLVTIVSTPPGSAHTGQENQRRAGRMFIQKMLEQRHQKLSPYPGSISEARQGVQGFLEKEIIAIRRKRTMSFSTGEQSAPTSKAAKVRRKKKA</sequence>
<proteinExistence type="inferred from homology"/>
<comment type="similarity">
    <text evidence="3">Belongs to the claudin family.</text>
</comment>
<name>A0A4U1F9X5_MONMO</name>
<feature type="region of interest" description="Disordered" evidence="10">
    <location>
        <begin position="368"/>
        <end position="390"/>
    </location>
</feature>
<reference evidence="13" key="1">
    <citation type="journal article" date="2019" name="IScience">
        <title>Narwhal Genome Reveals Long-Term Low Genetic Diversity despite Current Large Abundance Size.</title>
        <authorList>
            <person name="Westbury M.V."/>
            <person name="Petersen B."/>
            <person name="Garde E."/>
            <person name="Heide-Jorgensen M.P."/>
            <person name="Lorenzen E.D."/>
        </authorList>
    </citation>
    <scope>NUCLEOTIDE SEQUENCE [LARGE SCALE GENOMIC DNA]</scope>
</reference>
<evidence type="ECO:0000256" key="1">
    <source>
        <dbReference type="ARBA" id="ARBA00004435"/>
    </source>
</evidence>
<dbReference type="Gene3D" id="1.20.140.150">
    <property type="match status" value="1"/>
</dbReference>
<feature type="transmembrane region" description="Helical" evidence="11">
    <location>
        <begin position="214"/>
        <end position="239"/>
    </location>
</feature>
<dbReference type="InterPro" id="IPR017974">
    <property type="entry name" value="Claudin_CS"/>
</dbReference>
<feature type="transmembrane region" description="Helical" evidence="11">
    <location>
        <begin position="171"/>
        <end position="194"/>
    </location>
</feature>
<evidence type="ECO:0000313" key="12">
    <source>
        <dbReference type="EMBL" id="TKC46391.1"/>
    </source>
</evidence>
<evidence type="ECO:0000256" key="4">
    <source>
        <dbReference type="ARBA" id="ARBA00022427"/>
    </source>
</evidence>